<feature type="coiled-coil region" evidence="1">
    <location>
        <begin position="287"/>
        <end position="343"/>
    </location>
</feature>
<proteinExistence type="predicted"/>
<accession>X6P8F7</accession>
<organism evidence="2 3">
    <name type="scientific">Reticulomyxa filosa</name>
    <dbReference type="NCBI Taxonomy" id="46433"/>
    <lineage>
        <taxon>Eukaryota</taxon>
        <taxon>Sar</taxon>
        <taxon>Rhizaria</taxon>
        <taxon>Retaria</taxon>
        <taxon>Foraminifera</taxon>
        <taxon>Monothalamids</taxon>
        <taxon>Reticulomyxidae</taxon>
        <taxon>Reticulomyxa</taxon>
    </lineage>
</organism>
<dbReference type="AlphaFoldDB" id="X6P8F7"/>
<protein>
    <submittedName>
        <fullName evidence="2">Uncharacterized protein</fullName>
    </submittedName>
</protein>
<sequence>MLNKRHHHWGSNMAAKFAKFFKLTNIYGFILESLIFKKIIKFRKMSREGQNDNCATCGNRISTVTGCSSCSQIGCLKCIGQRHEKRFTHPKFQEFLRTCSIQYDKGLINIFLSICKCGARYVCNCNGMDCNSYRIKFKLKNVKSNKKRCNYRFRHPVEWYPELNKQLQHIQKKFNEFTNKSCDNDMFFFDKGFKEKIMENKNQPLVIDSDDEDDIIAKRRTNSMNLVEAENQYQEATPMTQVILSSSIQQQQLNESSSNTKFSIQNDAFKQQLNKSSSIQNVSNIQNDIYKDLYLDLKVKVEKLEKKIQDQDELHKKEILALIEKSEKKKDELIKQIIDLTESKARLSTTIEMLGAINPIRKPIKRNFSQCNEEAGKKH</sequence>
<name>X6P8F7_RETFI</name>
<evidence type="ECO:0000256" key="1">
    <source>
        <dbReference type="SAM" id="Coils"/>
    </source>
</evidence>
<comment type="caution">
    <text evidence="2">The sequence shown here is derived from an EMBL/GenBank/DDBJ whole genome shotgun (WGS) entry which is preliminary data.</text>
</comment>
<dbReference type="EMBL" id="ASPP01002645">
    <property type="protein sequence ID" value="ETO34349.1"/>
    <property type="molecule type" value="Genomic_DNA"/>
</dbReference>
<evidence type="ECO:0000313" key="3">
    <source>
        <dbReference type="Proteomes" id="UP000023152"/>
    </source>
</evidence>
<keyword evidence="3" id="KW-1185">Reference proteome</keyword>
<reference evidence="2 3" key="1">
    <citation type="journal article" date="2013" name="Curr. Biol.">
        <title>The Genome of the Foraminiferan Reticulomyxa filosa.</title>
        <authorList>
            <person name="Glockner G."/>
            <person name="Hulsmann N."/>
            <person name="Schleicher M."/>
            <person name="Noegel A.A."/>
            <person name="Eichinger L."/>
            <person name="Gallinger C."/>
            <person name="Pawlowski J."/>
            <person name="Sierra R."/>
            <person name="Euteneuer U."/>
            <person name="Pillet L."/>
            <person name="Moustafa A."/>
            <person name="Platzer M."/>
            <person name="Groth M."/>
            <person name="Szafranski K."/>
            <person name="Schliwa M."/>
        </authorList>
    </citation>
    <scope>NUCLEOTIDE SEQUENCE [LARGE SCALE GENOMIC DNA]</scope>
</reference>
<evidence type="ECO:0000313" key="2">
    <source>
        <dbReference type="EMBL" id="ETO34349.1"/>
    </source>
</evidence>
<keyword evidence="1" id="KW-0175">Coiled coil</keyword>
<gene>
    <name evidence="2" type="ORF">RFI_02745</name>
</gene>
<dbReference type="Proteomes" id="UP000023152">
    <property type="component" value="Unassembled WGS sequence"/>
</dbReference>